<comment type="caution">
    <text evidence="1">The sequence shown here is derived from an EMBL/GenBank/DDBJ whole genome shotgun (WGS) entry which is preliminary data.</text>
</comment>
<dbReference type="Proteomes" id="UP000637628">
    <property type="component" value="Unassembled WGS sequence"/>
</dbReference>
<proteinExistence type="predicted"/>
<reference evidence="1 2" key="1">
    <citation type="submission" date="2021-01" db="EMBL/GenBank/DDBJ databases">
        <title>Whole genome shotgun sequence of Actinoplanes durhamensis NBRC 14914.</title>
        <authorList>
            <person name="Komaki H."/>
            <person name="Tamura T."/>
        </authorList>
    </citation>
    <scope>NUCLEOTIDE SEQUENCE [LARGE SCALE GENOMIC DNA]</scope>
    <source>
        <strain evidence="1 2">NBRC 14914</strain>
    </source>
</reference>
<keyword evidence="2" id="KW-1185">Reference proteome</keyword>
<name>A0ABQ3YP14_9ACTN</name>
<accession>A0ABQ3YP14</accession>
<evidence type="ECO:0000313" key="1">
    <source>
        <dbReference type="EMBL" id="GID99289.1"/>
    </source>
</evidence>
<dbReference type="EMBL" id="BOML01000006">
    <property type="protein sequence ID" value="GID99289.1"/>
    <property type="molecule type" value="Genomic_DNA"/>
</dbReference>
<evidence type="ECO:0000313" key="2">
    <source>
        <dbReference type="Proteomes" id="UP000637628"/>
    </source>
</evidence>
<gene>
    <name evidence="1" type="ORF">Adu01nite_06400</name>
</gene>
<sequence length="171" mass="16420">MRSLGMLQIAGGVVAAGIVASGATAMTGTGVSWLNTGTGKPAQYVGGTVTQTVSGGATIDSIAYTTTSSGTNGAVNDQVTVITIGLTGASGAYLTVTPSNTAGGFGASGADEWICTGDTATTTTNKSATAPKVLLNASPASIVCATGESTGHTTTGFYTGLTGVALAVTNS</sequence>
<protein>
    <submittedName>
        <fullName evidence="1">Uncharacterized protein</fullName>
    </submittedName>
</protein>
<organism evidence="1 2">
    <name type="scientific">Paractinoplanes durhamensis</name>
    <dbReference type="NCBI Taxonomy" id="113563"/>
    <lineage>
        <taxon>Bacteria</taxon>
        <taxon>Bacillati</taxon>
        <taxon>Actinomycetota</taxon>
        <taxon>Actinomycetes</taxon>
        <taxon>Micromonosporales</taxon>
        <taxon>Micromonosporaceae</taxon>
        <taxon>Paractinoplanes</taxon>
    </lineage>
</organism>